<sequence length="105" mass="11189">MMHPFYNPCKPPRLKATSAASSFVAGSASTTTITCKSATAIAVSATFTAALVVLSDFSCFDCRSECCSRAAAVNNFATVKDARFLESTAHETANRVYNNHKDAKL</sequence>
<dbReference type="EMBL" id="NBIV01000287">
    <property type="protein sequence ID" value="PXF40530.1"/>
    <property type="molecule type" value="Genomic_DNA"/>
</dbReference>
<accession>A0A2V3IHB7</accession>
<proteinExistence type="predicted"/>
<reference evidence="1 2" key="1">
    <citation type="journal article" date="2018" name="Mol. Biol. Evol.">
        <title>Analysis of the draft genome of the red seaweed Gracilariopsis chorda provides insights into genome size evolution in Rhodophyta.</title>
        <authorList>
            <person name="Lee J."/>
            <person name="Yang E.C."/>
            <person name="Graf L."/>
            <person name="Yang J.H."/>
            <person name="Qiu H."/>
            <person name="Zel Zion U."/>
            <person name="Chan C.X."/>
            <person name="Stephens T.G."/>
            <person name="Weber A.P.M."/>
            <person name="Boo G.H."/>
            <person name="Boo S.M."/>
            <person name="Kim K.M."/>
            <person name="Shin Y."/>
            <person name="Jung M."/>
            <person name="Lee S.J."/>
            <person name="Yim H.S."/>
            <person name="Lee J.H."/>
            <person name="Bhattacharya D."/>
            <person name="Yoon H.S."/>
        </authorList>
    </citation>
    <scope>NUCLEOTIDE SEQUENCE [LARGE SCALE GENOMIC DNA]</scope>
    <source>
        <strain evidence="1 2">SKKU-2015</strain>
        <tissue evidence="1">Whole body</tissue>
    </source>
</reference>
<keyword evidence="2" id="KW-1185">Reference proteome</keyword>
<protein>
    <submittedName>
        <fullName evidence="1">Uncharacterized protein</fullName>
    </submittedName>
</protein>
<gene>
    <name evidence="1" type="ORF">BWQ96_09767</name>
</gene>
<evidence type="ECO:0000313" key="1">
    <source>
        <dbReference type="EMBL" id="PXF40530.1"/>
    </source>
</evidence>
<organism evidence="1 2">
    <name type="scientific">Gracilariopsis chorda</name>
    <dbReference type="NCBI Taxonomy" id="448386"/>
    <lineage>
        <taxon>Eukaryota</taxon>
        <taxon>Rhodophyta</taxon>
        <taxon>Florideophyceae</taxon>
        <taxon>Rhodymeniophycidae</taxon>
        <taxon>Gracilariales</taxon>
        <taxon>Gracilariaceae</taxon>
        <taxon>Gracilariopsis</taxon>
    </lineage>
</organism>
<dbReference type="AlphaFoldDB" id="A0A2V3IHB7"/>
<comment type="caution">
    <text evidence="1">The sequence shown here is derived from an EMBL/GenBank/DDBJ whole genome shotgun (WGS) entry which is preliminary data.</text>
</comment>
<evidence type="ECO:0000313" key="2">
    <source>
        <dbReference type="Proteomes" id="UP000247409"/>
    </source>
</evidence>
<dbReference type="Proteomes" id="UP000247409">
    <property type="component" value="Unassembled WGS sequence"/>
</dbReference>
<name>A0A2V3IHB7_9FLOR</name>